<reference evidence="4" key="1">
    <citation type="journal article" date="2023" name="GigaByte">
        <title>Genome assembly of the bearded iris, Iris pallida Lam.</title>
        <authorList>
            <person name="Bruccoleri R.E."/>
            <person name="Oakeley E.J."/>
            <person name="Faust A.M.E."/>
            <person name="Altorfer M."/>
            <person name="Dessus-Babus S."/>
            <person name="Burckhardt D."/>
            <person name="Oertli M."/>
            <person name="Naumann U."/>
            <person name="Petersen F."/>
            <person name="Wong J."/>
        </authorList>
    </citation>
    <scope>NUCLEOTIDE SEQUENCE</scope>
    <source>
        <strain evidence="4">GSM-AAB239-AS_SAM_17_03QT</strain>
    </source>
</reference>
<evidence type="ECO:0000313" key="4">
    <source>
        <dbReference type="EMBL" id="KAJ6847669.1"/>
    </source>
</evidence>
<evidence type="ECO:0000256" key="1">
    <source>
        <dbReference type="SAM" id="Coils"/>
    </source>
</evidence>
<keyword evidence="6" id="KW-1185">Reference proteome</keyword>
<sequence>MEQFNSKIFDKYKNLKKSRLSQDEECFRNIESDIHHYQTTTEALIEEMKTENENLRSQIASLQERYSESQKLLLEESQKTKELSNEVGKLSNEVGKLQNMLLQKSDNCNTTSPISPYTSPRRSPRVRSRDTYKSSSKKTPSAHAKTPSARAIGSEVQHEEATILSNEQHQQDQILPDCCRGNMTCSGDASGKIRKTCAFQILMEFLVSMKLSLQCKPEGLCVSVIHQRSGYTFTLTWIRHEDGGDGELMYQVSSLGTLERVALDWMKEDMVFSMTMCPVFFERISRVVGRS</sequence>
<proteinExistence type="predicted"/>
<dbReference type="AlphaFoldDB" id="A0AAX6I342"/>
<name>A0AAX6I342_IRIPA</name>
<dbReference type="PANTHER" id="PTHR35489:SF2">
    <property type="entry name" value="TITAN9"/>
    <property type="match status" value="1"/>
</dbReference>
<organism evidence="4 6">
    <name type="scientific">Iris pallida</name>
    <name type="common">Sweet iris</name>
    <dbReference type="NCBI Taxonomy" id="29817"/>
    <lineage>
        <taxon>Eukaryota</taxon>
        <taxon>Viridiplantae</taxon>
        <taxon>Streptophyta</taxon>
        <taxon>Embryophyta</taxon>
        <taxon>Tracheophyta</taxon>
        <taxon>Spermatophyta</taxon>
        <taxon>Magnoliopsida</taxon>
        <taxon>Liliopsida</taxon>
        <taxon>Asparagales</taxon>
        <taxon>Iridaceae</taxon>
        <taxon>Iridoideae</taxon>
        <taxon>Irideae</taxon>
        <taxon>Iris</taxon>
    </lineage>
</organism>
<dbReference type="InterPro" id="IPR056708">
    <property type="entry name" value="DUF7806"/>
</dbReference>
<evidence type="ECO:0000313" key="5">
    <source>
        <dbReference type="EMBL" id="KAJ6852249.1"/>
    </source>
</evidence>
<comment type="caution">
    <text evidence="4">The sequence shown here is derived from an EMBL/GenBank/DDBJ whole genome shotgun (WGS) entry which is preliminary data.</text>
</comment>
<dbReference type="PANTHER" id="PTHR35489">
    <property type="entry name" value="TITAN9"/>
    <property type="match status" value="1"/>
</dbReference>
<feature type="domain" description="DUF7806" evidence="3">
    <location>
        <begin position="195"/>
        <end position="288"/>
    </location>
</feature>
<dbReference type="GO" id="GO:0003006">
    <property type="term" value="P:developmental process involved in reproduction"/>
    <property type="evidence" value="ECO:0007669"/>
    <property type="project" value="TreeGrafter"/>
</dbReference>
<dbReference type="EMBL" id="JANAVB010001800">
    <property type="protein sequence ID" value="KAJ6852249.1"/>
    <property type="molecule type" value="Genomic_DNA"/>
</dbReference>
<evidence type="ECO:0000313" key="6">
    <source>
        <dbReference type="Proteomes" id="UP001140949"/>
    </source>
</evidence>
<dbReference type="Pfam" id="PF25091">
    <property type="entry name" value="DUF7806"/>
    <property type="match status" value="1"/>
</dbReference>
<evidence type="ECO:0000259" key="3">
    <source>
        <dbReference type="Pfam" id="PF25091"/>
    </source>
</evidence>
<protein>
    <recommendedName>
        <fullName evidence="3">DUF7806 domain-containing protein</fullName>
    </recommendedName>
</protein>
<accession>A0AAX6I342</accession>
<dbReference type="Proteomes" id="UP001140949">
    <property type="component" value="Unassembled WGS sequence"/>
</dbReference>
<reference evidence="4" key="2">
    <citation type="submission" date="2023-04" db="EMBL/GenBank/DDBJ databases">
        <authorList>
            <person name="Bruccoleri R.E."/>
            <person name="Oakeley E.J."/>
            <person name="Faust A.-M."/>
            <person name="Dessus-Babus S."/>
            <person name="Altorfer M."/>
            <person name="Burckhardt D."/>
            <person name="Oertli M."/>
            <person name="Naumann U."/>
            <person name="Petersen F."/>
            <person name="Wong J."/>
        </authorList>
    </citation>
    <scope>NUCLEOTIDE SEQUENCE</scope>
    <source>
        <strain evidence="4">GSM-AAB239-AS_SAM_17_03QT</strain>
        <tissue evidence="4">Leaf</tissue>
    </source>
</reference>
<feature type="coiled-coil region" evidence="1">
    <location>
        <begin position="38"/>
        <end position="100"/>
    </location>
</feature>
<evidence type="ECO:0000256" key="2">
    <source>
        <dbReference type="SAM" id="MobiDB-lite"/>
    </source>
</evidence>
<gene>
    <name evidence="5" type="ORF">M6B38_254750</name>
    <name evidence="4" type="ORF">M6B38_276105</name>
</gene>
<keyword evidence="1" id="KW-0175">Coiled coil</keyword>
<feature type="compositionally biased region" description="Low complexity" evidence="2">
    <location>
        <begin position="110"/>
        <end position="121"/>
    </location>
</feature>
<feature type="region of interest" description="Disordered" evidence="2">
    <location>
        <begin position="105"/>
        <end position="151"/>
    </location>
</feature>
<dbReference type="EMBL" id="JANAVB010004999">
    <property type="protein sequence ID" value="KAJ6847669.1"/>
    <property type="molecule type" value="Genomic_DNA"/>
</dbReference>